<dbReference type="AlphaFoldDB" id="A0A6V8KMY3"/>
<evidence type="ECO:0000256" key="8">
    <source>
        <dbReference type="ARBA" id="ARBA00023012"/>
    </source>
</evidence>
<feature type="transmembrane region" description="Helical" evidence="10">
    <location>
        <begin position="87"/>
        <end position="115"/>
    </location>
</feature>
<dbReference type="InterPro" id="IPR050482">
    <property type="entry name" value="Sensor_HK_TwoCompSys"/>
</dbReference>
<dbReference type="PANTHER" id="PTHR24421:SF10">
    <property type="entry name" value="NITRATE_NITRITE SENSOR PROTEIN NARQ"/>
    <property type="match status" value="1"/>
</dbReference>
<dbReference type="InterPro" id="IPR036890">
    <property type="entry name" value="HATPase_C_sf"/>
</dbReference>
<feature type="compositionally biased region" description="Basic and acidic residues" evidence="9">
    <location>
        <begin position="364"/>
        <end position="376"/>
    </location>
</feature>
<protein>
    <recommendedName>
        <fullName evidence="2">histidine kinase</fullName>
        <ecNumber evidence="2">2.7.13.3</ecNumber>
    </recommendedName>
</protein>
<dbReference type="GO" id="GO:0000155">
    <property type="term" value="F:phosphorelay sensor kinase activity"/>
    <property type="evidence" value="ECO:0007669"/>
    <property type="project" value="InterPro"/>
</dbReference>
<gene>
    <name evidence="14" type="ORF">Prum_001740</name>
</gene>
<evidence type="ECO:0000256" key="1">
    <source>
        <dbReference type="ARBA" id="ARBA00000085"/>
    </source>
</evidence>
<evidence type="ECO:0000313" key="14">
    <source>
        <dbReference type="EMBL" id="GFJ86532.1"/>
    </source>
</evidence>
<keyword evidence="3" id="KW-0597">Phosphoprotein</keyword>
<keyword evidence="15" id="KW-1185">Reference proteome</keyword>
<accession>A0A6V8KMY3</accession>
<comment type="catalytic activity">
    <reaction evidence="1">
        <text>ATP + protein L-histidine = ADP + protein N-phospho-L-histidine.</text>
        <dbReference type="EC" id="2.7.13.3"/>
    </reaction>
</comment>
<feature type="transmembrane region" description="Helical" evidence="10">
    <location>
        <begin position="25"/>
        <end position="42"/>
    </location>
</feature>
<dbReference type="GO" id="GO:0046983">
    <property type="term" value="F:protein dimerization activity"/>
    <property type="evidence" value="ECO:0007669"/>
    <property type="project" value="InterPro"/>
</dbReference>
<dbReference type="Pfam" id="PF02518">
    <property type="entry name" value="HATPase_c"/>
    <property type="match status" value="1"/>
</dbReference>
<proteinExistence type="predicted"/>
<evidence type="ECO:0000256" key="9">
    <source>
        <dbReference type="SAM" id="MobiDB-lite"/>
    </source>
</evidence>
<keyword evidence="8" id="KW-0902">Two-component regulatory system</keyword>
<reference evidence="14 15" key="2">
    <citation type="submission" date="2020-03" db="EMBL/GenBank/DDBJ databases">
        <authorList>
            <person name="Ichikawa N."/>
            <person name="Kimura A."/>
            <person name="Kitahashi Y."/>
            <person name="Uohara A."/>
        </authorList>
    </citation>
    <scope>NUCLEOTIDE SEQUENCE [LARGE SCALE GENOMIC DNA]</scope>
    <source>
        <strain evidence="14 15">NBRC 108638</strain>
    </source>
</reference>
<dbReference type="InterPro" id="IPR055558">
    <property type="entry name" value="DUF7134"/>
</dbReference>
<dbReference type="InterPro" id="IPR011712">
    <property type="entry name" value="Sig_transdc_His_kin_sub3_dim/P"/>
</dbReference>
<evidence type="ECO:0000256" key="6">
    <source>
        <dbReference type="ARBA" id="ARBA00022777"/>
    </source>
</evidence>
<evidence type="ECO:0000256" key="10">
    <source>
        <dbReference type="SAM" id="Phobius"/>
    </source>
</evidence>
<dbReference type="Pfam" id="PF23539">
    <property type="entry name" value="DUF7134"/>
    <property type="match status" value="1"/>
</dbReference>
<dbReference type="GO" id="GO:0005524">
    <property type="term" value="F:ATP binding"/>
    <property type="evidence" value="ECO:0007669"/>
    <property type="project" value="UniProtKB-KW"/>
</dbReference>
<evidence type="ECO:0000256" key="5">
    <source>
        <dbReference type="ARBA" id="ARBA00022741"/>
    </source>
</evidence>
<dbReference type="EMBL" id="BLPG01000001">
    <property type="protein sequence ID" value="GFJ86532.1"/>
    <property type="molecule type" value="Genomic_DNA"/>
</dbReference>
<organism evidence="14 15">
    <name type="scientific">Phytohabitans rumicis</name>
    <dbReference type="NCBI Taxonomy" id="1076125"/>
    <lineage>
        <taxon>Bacteria</taxon>
        <taxon>Bacillati</taxon>
        <taxon>Actinomycetota</taxon>
        <taxon>Actinomycetes</taxon>
        <taxon>Micromonosporales</taxon>
        <taxon>Micromonosporaceae</taxon>
    </lineage>
</organism>
<dbReference type="InterPro" id="IPR003594">
    <property type="entry name" value="HATPase_dom"/>
</dbReference>
<evidence type="ECO:0000259" key="11">
    <source>
        <dbReference type="Pfam" id="PF02518"/>
    </source>
</evidence>
<evidence type="ECO:0000256" key="7">
    <source>
        <dbReference type="ARBA" id="ARBA00022840"/>
    </source>
</evidence>
<feature type="transmembrane region" description="Helical" evidence="10">
    <location>
        <begin position="156"/>
        <end position="173"/>
    </location>
</feature>
<evidence type="ECO:0000256" key="3">
    <source>
        <dbReference type="ARBA" id="ARBA00022553"/>
    </source>
</evidence>
<keyword evidence="10" id="KW-0472">Membrane</keyword>
<dbReference type="Proteomes" id="UP000482960">
    <property type="component" value="Unassembled WGS sequence"/>
</dbReference>
<sequence length="424" mass="45104">MTTETAQDRLLSVRRRIAAADQRRPWLLDGAVVAVVTVLGLSDLGTGQQDGPFGEVIAATDLPRAVVLLLIAGLVLPLWWRRRAPTPAFVAVATVMLVVWVLGVWLDAGASLLIALYSIARYGPLRAVAWAFGATVLGVCAAAFVFLPVAHPVPGVFLLLGTTTAAVALGLAVRTHGAYLAALEDRAARLEIERDQRVRLTAAAERSRVAREMHDIIGHNLAVMIGLADGGAVLAESRQELAAEPLRAIGDTGRQALAELRRLLGVLRDEPRDAELNPQPALADLDALLQRVRAAGLTVTYRTAGDLNALGRGVQLTVYRVVQEALTNTLKHAGTAAAEVTVTVDRDDVRVRVADTGPPPGARRPRDPVEPDETRHGLVGIRERAGLYDGDVTIGPRPGGGWIVDVLLHTRAARAAAEPRLGQA</sequence>
<dbReference type="Gene3D" id="1.20.5.1930">
    <property type="match status" value="1"/>
</dbReference>
<evidence type="ECO:0000259" key="13">
    <source>
        <dbReference type="Pfam" id="PF23539"/>
    </source>
</evidence>
<dbReference type="EC" id="2.7.13.3" evidence="2"/>
<keyword evidence="5" id="KW-0547">Nucleotide-binding</keyword>
<dbReference type="Gene3D" id="3.30.565.10">
    <property type="entry name" value="Histidine kinase-like ATPase, C-terminal domain"/>
    <property type="match status" value="1"/>
</dbReference>
<feature type="domain" description="Signal transduction histidine kinase subgroup 3 dimerisation and phosphoacceptor" evidence="12">
    <location>
        <begin position="205"/>
        <end position="270"/>
    </location>
</feature>
<evidence type="ECO:0000256" key="2">
    <source>
        <dbReference type="ARBA" id="ARBA00012438"/>
    </source>
</evidence>
<dbReference type="RefSeq" id="WP_173073061.1">
    <property type="nucleotide sequence ID" value="NZ_BAABJB010000008.1"/>
</dbReference>
<keyword evidence="6 14" id="KW-0418">Kinase</keyword>
<dbReference type="SUPFAM" id="SSF55874">
    <property type="entry name" value="ATPase domain of HSP90 chaperone/DNA topoisomerase II/histidine kinase"/>
    <property type="match status" value="1"/>
</dbReference>
<feature type="domain" description="DUF7134" evidence="13">
    <location>
        <begin position="22"/>
        <end position="175"/>
    </location>
</feature>
<dbReference type="CDD" id="cd16917">
    <property type="entry name" value="HATPase_UhpB-NarQ-NarX-like"/>
    <property type="match status" value="1"/>
</dbReference>
<keyword evidence="4" id="KW-0808">Transferase</keyword>
<feature type="transmembrane region" description="Helical" evidence="10">
    <location>
        <begin position="62"/>
        <end position="80"/>
    </location>
</feature>
<name>A0A6V8KMY3_9ACTN</name>
<evidence type="ECO:0000313" key="15">
    <source>
        <dbReference type="Proteomes" id="UP000482960"/>
    </source>
</evidence>
<reference evidence="14 15" key="1">
    <citation type="submission" date="2020-03" db="EMBL/GenBank/DDBJ databases">
        <title>Whole genome shotgun sequence of Phytohabitans rumicis NBRC 108638.</title>
        <authorList>
            <person name="Komaki H."/>
            <person name="Tamura T."/>
        </authorList>
    </citation>
    <scope>NUCLEOTIDE SEQUENCE [LARGE SCALE GENOMIC DNA]</scope>
    <source>
        <strain evidence="14 15">NBRC 108638</strain>
    </source>
</reference>
<evidence type="ECO:0000256" key="4">
    <source>
        <dbReference type="ARBA" id="ARBA00022679"/>
    </source>
</evidence>
<dbReference type="PANTHER" id="PTHR24421">
    <property type="entry name" value="NITRATE/NITRITE SENSOR PROTEIN NARX-RELATED"/>
    <property type="match status" value="1"/>
</dbReference>
<evidence type="ECO:0000259" key="12">
    <source>
        <dbReference type="Pfam" id="PF07730"/>
    </source>
</evidence>
<comment type="caution">
    <text evidence="14">The sequence shown here is derived from an EMBL/GenBank/DDBJ whole genome shotgun (WGS) entry which is preliminary data.</text>
</comment>
<keyword evidence="10" id="KW-1133">Transmembrane helix</keyword>
<keyword evidence="7" id="KW-0067">ATP-binding</keyword>
<feature type="domain" description="Histidine kinase/HSP90-like ATPase" evidence="11">
    <location>
        <begin position="314"/>
        <end position="408"/>
    </location>
</feature>
<feature type="region of interest" description="Disordered" evidence="9">
    <location>
        <begin position="354"/>
        <end position="376"/>
    </location>
</feature>
<dbReference type="GO" id="GO:0016020">
    <property type="term" value="C:membrane"/>
    <property type="evidence" value="ECO:0007669"/>
    <property type="project" value="InterPro"/>
</dbReference>
<keyword evidence="10" id="KW-0812">Transmembrane</keyword>
<feature type="transmembrane region" description="Helical" evidence="10">
    <location>
        <begin position="127"/>
        <end position="149"/>
    </location>
</feature>
<dbReference type="Pfam" id="PF07730">
    <property type="entry name" value="HisKA_3"/>
    <property type="match status" value="1"/>
</dbReference>